<evidence type="ECO:0000313" key="1">
    <source>
        <dbReference type="EMBL" id="UZF16116.1"/>
    </source>
</evidence>
<protein>
    <submittedName>
        <fullName evidence="1">Uncharacterized protein</fullName>
    </submittedName>
</protein>
<reference evidence="1" key="1">
    <citation type="submission" date="2021-10" db="EMBL/GenBank/DDBJ databases">
        <title>Complete genome sequences of five Ralstonia solancearum strains isolated from sunflower.</title>
        <authorList>
            <person name="She X."/>
            <person name="He Z."/>
        </authorList>
    </citation>
    <scope>NUCLEOTIDE SEQUENCE</scope>
    <source>
        <strain evidence="1">RS638</strain>
    </source>
</reference>
<dbReference type="EMBL" id="CP085043">
    <property type="protein sequence ID" value="UZF16116.1"/>
    <property type="molecule type" value="Genomic_DNA"/>
</dbReference>
<proteinExistence type="predicted"/>
<sequence length="292" mass="32257">MSHGDWDKDLVAMRTRYWAREVKKAAGFEGKKNKDFVDACRFGNTKLADLGGMTWEGYLAGKKNPVYKSVDAVEKVLPGTAVSFYKGPKGLELWNILSGNTNAAQELLDSTLEAEYGSGSGNTVSKWDLGQKVFWLVLSILAFPLAPFVEQMTRESLIREGEKLPWSDIQSLVDRGTINLPMDGGEIRLASLLAACDDTRKIYTLDSIFSTFGPRLASYAFDRYKQKQGSDLGFSATFIVAALGLLSLAESASNNRLRFIAKTLIEGLTHGAIEYELQEVDGLTDFVKQRVV</sequence>
<gene>
    <name evidence="1" type="ORF">LH706_06655</name>
</gene>
<organism evidence="1">
    <name type="scientific">Ralstonia solanacearum</name>
    <name type="common">Pseudomonas solanacearum</name>
    <dbReference type="NCBI Taxonomy" id="305"/>
    <lineage>
        <taxon>Bacteria</taxon>
        <taxon>Pseudomonadati</taxon>
        <taxon>Pseudomonadota</taxon>
        <taxon>Betaproteobacteria</taxon>
        <taxon>Burkholderiales</taxon>
        <taxon>Burkholderiaceae</taxon>
        <taxon>Ralstonia</taxon>
        <taxon>Ralstonia solanacearum species complex</taxon>
    </lineage>
</organism>
<accession>A0ABY6NFR5</accession>
<name>A0ABY6NFR5_RALSL</name>